<dbReference type="OrthoDB" id="5990677at2759"/>
<dbReference type="PANTHER" id="PTHR22014:SF2">
    <property type="entry name" value="RNA-BINDING PROTEIN 33"/>
    <property type="match status" value="1"/>
</dbReference>
<evidence type="ECO:0000313" key="3">
    <source>
        <dbReference type="Proteomes" id="UP000245119"/>
    </source>
</evidence>
<dbReference type="AlphaFoldDB" id="A0A2T7P9F7"/>
<keyword evidence="3" id="KW-1185">Reference proteome</keyword>
<organism evidence="2 3">
    <name type="scientific">Pomacea canaliculata</name>
    <name type="common">Golden apple snail</name>
    <dbReference type="NCBI Taxonomy" id="400727"/>
    <lineage>
        <taxon>Eukaryota</taxon>
        <taxon>Metazoa</taxon>
        <taxon>Spiralia</taxon>
        <taxon>Lophotrochozoa</taxon>
        <taxon>Mollusca</taxon>
        <taxon>Gastropoda</taxon>
        <taxon>Caenogastropoda</taxon>
        <taxon>Architaenioglossa</taxon>
        <taxon>Ampullarioidea</taxon>
        <taxon>Ampullariidae</taxon>
        <taxon>Pomacea</taxon>
    </lineage>
</organism>
<dbReference type="Proteomes" id="UP000245119">
    <property type="component" value="Linkage Group LG5"/>
</dbReference>
<feature type="region of interest" description="Disordered" evidence="1">
    <location>
        <begin position="43"/>
        <end position="64"/>
    </location>
</feature>
<feature type="region of interest" description="Disordered" evidence="1">
    <location>
        <begin position="85"/>
        <end position="202"/>
    </location>
</feature>
<feature type="compositionally biased region" description="Polar residues" evidence="1">
    <location>
        <begin position="765"/>
        <end position="795"/>
    </location>
</feature>
<feature type="compositionally biased region" description="Low complexity" evidence="1">
    <location>
        <begin position="506"/>
        <end position="525"/>
    </location>
</feature>
<feature type="compositionally biased region" description="Acidic residues" evidence="1">
    <location>
        <begin position="177"/>
        <end position="195"/>
    </location>
</feature>
<dbReference type="InterPro" id="IPR035979">
    <property type="entry name" value="RBD_domain_sf"/>
</dbReference>
<feature type="region of interest" description="Disordered" evidence="1">
    <location>
        <begin position="757"/>
        <end position="810"/>
    </location>
</feature>
<feature type="region of interest" description="Disordered" evidence="1">
    <location>
        <begin position="379"/>
        <end position="413"/>
    </location>
</feature>
<dbReference type="EMBL" id="PZQS01000005">
    <property type="protein sequence ID" value="PVD30052.1"/>
    <property type="molecule type" value="Genomic_DNA"/>
</dbReference>
<feature type="compositionally biased region" description="Basic and acidic residues" evidence="1">
    <location>
        <begin position="695"/>
        <end position="721"/>
    </location>
</feature>
<dbReference type="InterPro" id="IPR039878">
    <property type="entry name" value="RBM33"/>
</dbReference>
<gene>
    <name evidence="2" type="ORF">C0Q70_09313</name>
</gene>
<proteinExistence type="predicted"/>
<feature type="compositionally biased region" description="Pro residues" evidence="1">
    <location>
        <begin position="389"/>
        <end position="400"/>
    </location>
</feature>
<accession>A0A2T7P9F7</accession>
<reference evidence="2 3" key="1">
    <citation type="submission" date="2018-04" db="EMBL/GenBank/DDBJ databases">
        <title>The genome of golden apple snail Pomacea canaliculata provides insight into stress tolerance and invasive adaptation.</title>
        <authorList>
            <person name="Liu C."/>
            <person name="Liu B."/>
            <person name="Ren Y."/>
            <person name="Zhang Y."/>
            <person name="Wang H."/>
            <person name="Li S."/>
            <person name="Jiang F."/>
            <person name="Yin L."/>
            <person name="Zhang G."/>
            <person name="Qian W."/>
            <person name="Fan W."/>
        </authorList>
    </citation>
    <scope>NUCLEOTIDE SEQUENCE [LARGE SCALE GENOMIC DNA]</scope>
    <source>
        <strain evidence="2">SZHN2017</strain>
        <tissue evidence="2">Muscle</tissue>
    </source>
</reference>
<feature type="compositionally biased region" description="Low complexity" evidence="1">
    <location>
        <begin position="1045"/>
        <end position="1056"/>
    </location>
</feature>
<dbReference type="PANTHER" id="PTHR22014">
    <property type="entry name" value="RNA-BINDING PROTEIN 33"/>
    <property type="match status" value="1"/>
</dbReference>
<dbReference type="SUPFAM" id="SSF54928">
    <property type="entry name" value="RNA-binding domain, RBD"/>
    <property type="match status" value="1"/>
</dbReference>
<evidence type="ECO:0000313" key="2">
    <source>
        <dbReference type="EMBL" id="PVD30052.1"/>
    </source>
</evidence>
<feature type="region of interest" description="Disordered" evidence="1">
    <location>
        <begin position="1038"/>
        <end position="1061"/>
    </location>
</feature>
<feature type="region of interest" description="Disordered" evidence="1">
    <location>
        <begin position="691"/>
        <end position="721"/>
    </location>
</feature>
<dbReference type="STRING" id="400727.A0A2T7P9F7"/>
<feature type="compositionally biased region" description="Polar residues" evidence="1">
    <location>
        <begin position="146"/>
        <end position="159"/>
    </location>
</feature>
<evidence type="ECO:0008006" key="4">
    <source>
        <dbReference type="Google" id="ProtNLM"/>
    </source>
</evidence>
<protein>
    <recommendedName>
        <fullName evidence="4">RRM domain-containing protein</fullName>
    </recommendedName>
</protein>
<feature type="region of interest" description="Disordered" evidence="1">
    <location>
        <begin position="506"/>
        <end position="555"/>
    </location>
</feature>
<feature type="region of interest" description="Disordered" evidence="1">
    <location>
        <begin position="588"/>
        <end position="608"/>
    </location>
</feature>
<dbReference type="CDD" id="cd22249">
    <property type="entry name" value="UDM1_RNF168_RNF169-like"/>
    <property type="match status" value="1"/>
</dbReference>
<feature type="region of interest" description="Disordered" evidence="1">
    <location>
        <begin position="1"/>
        <end position="31"/>
    </location>
</feature>
<feature type="region of interest" description="Disordered" evidence="1">
    <location>
        <begin position="974"/>
        <end position="1007"/>
    </location>
</feature>
<feature type="compositionally biased region" description="Low complexity" evidence="1">
    <location>
        <begin position="936"/>
        <end position="946"/>
    </location>
</feature>
<dbReference type="GO" id="GO:0003723">
    <property type="term" value="F:RNA binding"/>
    <property type="evidence" value="ECO:0007669"/>
    <property type="project" value="TreeGrafter"/>
</dbReference>
<dbReference type="CDD" id="cd00590">
    <property type="entry name" value="RRM_SF"/>
    <property type="match status" value="1"/>
</dbReference>
<comment type="caution">
    <text evidence="2">The sequence shown here is derived from an EMBL/GenBank/DDBJ whole genome shotgun (WGS) entry which is preliminary data.</text>
</comment>
<dbReference type="InterPro" id="IPR012677">
    <property type="entry name" value="Nucleotide-bd_a/b_plait_sf"/>
</dbReference>
<name>A0A2T7P9F7_POMCA</name>
<sequence length="1235" mass="138336">MSKKRPAESGWESDEDDLLTDTGISAFRHEDVDELDEDALLGMDDGTHAQGVGFEEQGQYGDGEEMLEIQVKDDELDEEFVVDEKEEQLDYYDDQYQGDTSYSHMTEEGQEGAQYEQEDAEGSYLHENVSQEEGSFHHESQDVFLNESNNSDASFQNESQDAEASYQNESHGVEEERHEEEEAKLEESDSDESGDEDKHRGRFISERSNIITLSKAKSRTNIPDTLEVSGEQQEQLNVLQSNVPRYRKNRGDNGQRGGLQAYQRQEGHRGMLFRGPFQQTHRQPFGIRLHPHPQQSLPGRRQGQLPQFGQPLGFLSDARLRFGPPQGCQEGVNLGRPFGETFPGSHTEPRPLLRLPQQHGNRILLPNQQGGFNIVPRQHMGGSPLLPGQVPPGTPAPVHPQQPLLRSHQESDPPPVSMFMPQQRLGVPTAAPPRSHKIHINPNFRGPVPGAVMASHPVIQMQPEPAFSQPGVQHSSRLQTPAVVSSSGPMLVELTHHQVSQQQLLQGQPRQGPPFGQLFPQQGPRMAAPGLGQNFPPNSQITRSSLGQQQQGFLRTSEEDIIRGQGGAGLLPEPSQFPQSLLHLSHGLSTSHHLHSPPVQQHQQQRRQMLIARNQRRMAVQQRVPQKQQTVMMAKKLTHQARIIQQTKATANKNITVVPLTPHKRQSTESSAEIIIPPKVARIAEPAEVEEPMDEELKRGLEEQKRKREEIRKRKEEARKRQAEIRRKELEERLAKQGLTIDDIIGDNPDQKNEAEAAPLKEMTGTPTTPKESQTTEIEGAQPITTLVSRGTQQHTQRRMSAGNQPLRPPVRLTSTKKVAEMRCLSLKRNSNNGSSIQLSQTTFMAEQADALHGQIHPQPPHTQRLAGQQPQVGLRMHQQATRMQQQQQQQQSVAKMQQSESPKMPQQQHVRPRLQQQPRLRMQQQGPGVLGPRPHLQQLQQQSLHHFQSGESLAMNPSPGQPQHHFGQHLPLSPFGHHQQHHSGEGPFTRTVPPNTHQQQFQPHQQPHLSVLQQHQMQENLHRPGEFPQANSFEHIGRGQSFQGNRMRGRGNASRGRGRNGRIEVLRQRYGQGPAQGNISLNEVPAGQAFNRVTRPSSQSQQSARTVISSKVQGAASACVPSRTVIPLGHQPQGKRQVVKQGAMMKQTAAPQKVVAGPSTLQKVSIDNLSVSTTAQELKAYCETVGPIENNIVMLESQRKAIITFKSKIHAMTFVKKWDRPTPNFIPVNKLVMR</sequence>
<dbReference type="Gene3D" id="3.30.70.330">
    <property type="match status" value="1"/>
</dbReference>
<feature type="compositionally biased region" description="Low complexity" evidence="1">
    <location>
        <begin position="994"/>
        <end position="1007"/>
    </location>
</feature>
<feature type="compositionally biased region" description="Low complexity" evidence="1">
    <location>
        <begin position="879"/>
        <end position="928"/>
    </location>
</feature>
<evidence type="ECO:0000256" key="1">
    <source>
        <dbReference type="SAM" id="MobiDB-lite"/>
    </source>
</evidence>
<feature type="compositionally biased region" description="Polar residues" evidence="1">
    <location>
        <begin position="535"/>
        <end position="554"/>
    </location>
</feature>
<feature type="region of interest" description="Disordered" evidence="1">
    <location>
        <begin position="878"/>
        <end position="946"/>
    </location>
</feature>